<evidence type="ECO:0000313" key="1">
    <source>
        <dbReference type="EMBL" id="MFD2755170.1"/>
    </source>
</evidence>
<evidence type="ECO:0008006" key="3">
    <source>
        <dbReference type="Google" id="ProtNLM"/>
    </source>
</evidence>
<dbReference type="RefSeq" id="WP_245633367.1">
    <property type="nucleotide sequence ID" value="NZ_BCNT01000008.1"/>
</dbReference>
<evidence type="ECO:0000313" key="2">
    <source>
        <dbReference type="Proteomes" id="UP001597463"/>
    </source>
</evidence>
<sequence length="118" mass="13259">MMFRAPYPAHLPHFATVLDNVPGTIEQKARLLDITPATLRKYKARGQAPRAIHLALFWESIWGIQTANATATNQAAQYFALAQSLKRKNNELVKQMLTMEKELTKPDLAANSPIFRIG</sequence>
<proteinExistence type="predicted"/>
<organism evidence="1 2">
    <name type="scientific">Comamonas terrae</name>
    <dbReference type="NCBI Taxonomy" id="673548"/>
    <lineage>
        <taxon>Bacteria</taxon>
        <taxon>Pseudomonadati</taxon>
        <taxon>Pseudomonadota</taxon>
        <taxon>Betaproteobacteria</taxon>
        <taxon>Burkholderiales</taxon>
        <taxon>Comamonadaceae</taxon>
        <taxon>Comamonas</taxon>
    </lineage>
</organism>
<accession>A0ABW5URT3</accession>
<dbReference type="Proteomes" id="UP001597463">
    <property type="component" value="Unassembled WGS sequence"/>
</dbReference>
<comment type="caution">
    <text evidence="1">The sequence shown here is derived from an EMBL/GenBank/DDBJ whole genome shotgun (WGS) entry which is preliminary data.</text>
</comment>
<keyword evidence="2" id="KW-1185">Reference proteome</keyword>
<protein>
    <recommendedName>
        <fullName evidence="3">XRE family transcriptional regulator</fullName>
    </recommendedName>
</protein>
<gene>
    <name evidence="1" type="ORF">ACFSW6_13820</name>
</gene>
<dbReference type="EMBL" id="JBHUMV010000006">
    <property type="protein sequence ID" value="MFD2755170.1"/>
    <property type="molecule type" value="Genomic_DNA"/>
</dbReference>
<name>A0ABW5URT3_9BURK</name>
<reference evidence="2" key="1">
    <citation type="journal article" date="2019" name="Int. J. Syst. Evol. Microbiol.">
        <title>The Global Catalogue of Microorganisms (GCM) 10K type strain sequencing project: providing services to taxonomists for standard genome sequencing and annotation.</title>
        <authorList>
            <consortium name="The Broad Institute Genomics Platform"/>
            <consortium name="The Broad Institute Genome Sequencing Center for Infectious Disease"/>
            <person name="Wu L."/>
            <person name="Ma J."/>
        </authorList>
    </citation>
    <scope>NUCLEOTIDE SEQUENCE [LARGE SCALE GENOMIC DNA]</scope>
    <source>
        <strain evidence="2">TISTR 1906</strain>
    </source>
</reference>